<dbReference type="AlphaFoldDB" id="X1M083"/>
<evidence type="ECO:0000313" key="1">
    <source>
        <dbReference type="EMBL" id="GAH99818.1"/>
    </source>
</evidence>
<proteinExistence type="predicted"/>
<protein>
    <submittedName>
        <fullName evidence="1">Uncharacterized protein</fullName>
    </submittedName>
</protein>
<dbReference type="EMBL" id="BARV01003134">
    <property type="protein sequence ID" value="GAH99818.1"/>
    <property type="molecule type" value="Genomic_DNA"/>
</dbReference>
<reference evidence="1" key="1">
    <citation type="journal article" date="2014" name="Front. Microbiol.">
        <title>High frequency of phylogenetically diverse reductive dehalogenase-homologous genes in deep subseafloor sedimentary metagenomes.</title>
        <authorList>
            <person name="Kawai M."/>
            <person name="Futagami T."/>
            <person name="Toyoda A."/>
            <person name="Takaki Y."/>
            <person name="Nishi S."/>
            <person name="Hori S."/>
            <person name="Arai W."/>
            <person name="Tsubouchi T."/>
            <person name="Morono Y."/>
            <person name="Uchiyama I."/>
            <person name="Ito T."/>
            <person name="Fujiyama A."/>
            <person name="Inagaki F."/>
            <person name="Takami H."/>
        </authorList>
    </citation>
    <scope>NUCLEOTIDE SEQUENCE</scope>
    <source>
        <strain evidence="1">Expedition CK06-06</strain>
    </source>
</reference>
<accession>X1M083</accession>
<gene>
    <name evidence="1" type="ORF">S06H3_07664</name>
</gene>
<organism evidence="1">
    <name type="scientific">marine sediment metagenome</name>
    <dbReference type="NCBI Taxonomy" id="412755"/>
    <lineage>
        <taxon>unclassified sequences</taxon>
        <taxon>metagenomes</taxon>
        <taxon>ecological metagenomes</taxon>
    </lineage>
</organism>
<name>X1M083_9ZZZZ</name>
<sequence length="60" mass="7854">MKNMTRIQKQREYHKRWLRKRPEYAIYRLRLWIEKEKNPRELARAQMHLKRYLDREKNKK</sequence>
<comment type="caution">
    <text evidence="1">The sequence shown here is derived from an EMBL/GenBank/DDBJ whole genome shotgun (WGS) entry which is preliminary data.</text>
</comment>